<dbReference type="AlphaFoldDB" id="A0A8B6FWC7"/>
<proteinExistence type="predicted"/>
<protein>
    <submittedName>
        <fullName evidence="2">Uncharacterized protein</fullName>
    </submittedName>
</protein>
<keyword evidence="3" id="KW-1185">Reference proteome</keyword>
<accession>A0A8B6FWC7</accession>
<reference evidence="2" key="1">
    <citation type="submission" date="2018-11" db="EMBL/GenBank/DDBJ databases">
        <authorList>
            <person name="Alioto T."/>
            <person name="Alioto T."/>
        </authorList>
    </citation>
    <scope>NUCLEOTIDE SEQUENCE</scope>
</reference>
<evidence type="ECO:0000313" key="3">
    <source>
        <dbReference type="Proteomes" id="UP000596742"/>
    </source>
</evidence>
<comment type="caution">
    <text evidence="2">The sequence shown here is derived from an EMBL/GenBank/DDBJ whole genome shotgun (WGS) entry which is preliminary data.</text>
</comment>
<feature type="region of interest" description="Disordered" evidence="1">
    <location>
        <begin position="61"/>
        <end position="149"/>
    </location>
</feature>
<dbReference type="Proteomes" id="UP000596742">
    <property type="component" value="Unassembled WGS sequence"/>
</dbReference>
<evidence type="ECO:0000313" key="2">
    <source>
        <dbReference type="EMBL" id="VDI56434.1"/>
    </source>
</evidence>
<feature type="compositionally biased region" description="Polar residues" evidence="1">
    <location>
        <begin position="134"/>
        <end position="149"/>
    </location>
</feature>
<feature type="compositionally biased region" description="Polar residues" evidence="1">
    <location>
        <begin position="61"/>
        <end position="76"/>
    </location>
</feature>
<sequence>MLIKITRKTTTDATSIYYENNDKMHSRLYEQKLTEQHQIYLPNRQRQMQHHILLLNKQLQMQHQTTTDQLRSNFEQTKTDAHQPTTEQTTTDATSVSTSDQTTTDATSDPSSEQTTTDETSDPKLLINNDEQHQSNFRKTTKMNISSYY</sequence>
<name>A0A8B6FWC7_MYTGA</name>
<feature type="compositionally biased region" description="Low complexity" evidence="1">
    <location>
        <begin position="82"/>
        <end position="118"/>
    </location>
</feature>
<evidence type="ECO:0000256" key="1">
    <source>
        <dbReference type="SAM" id="MobiDB-lite"/>
    </source>
</evidence>
<dbReference type="EMBL" id="UYJE01007608">
    <property type="protein sequence ID" value="VDI56434.1"/>
    <property type="molecule type" value="Genomic_DNA"/>
</dbReference>
<gene>
    <name evidence="2" type="ORF">MGAL_10B062121</name>
</gene>
<organism evidence="2 3">
    <name type="scientific">Mytilus galloprovincialis</name>
    <name type="common">Mediterranean mussel</name>
    <dbReference type="NCBI Taxonomy" id="29158"/>
    <lineage>
        <taxon>Eukaryota</taxon>
        <taxon>Metazoa</taxon>
        <taxon>Spiralia</taxon>
        <taxon>Lophotrochozoa</taxon>
        <taxon>Mollusca</taxon>
        <taxon>Bivalvia</taxon>
        <taxon>Autobranchia</taxon>
        <taxon>Pteriomorphia</taxon>
        <taxon>Mytilida</taxon>
        <taxon>Mytiloidea</taxon>
        <taxon>Mytilidae</taxon>
        <taxon>Mytilinae</taxon>
        <taxon>Mytilus</taxon>
    </lineage>
</organism>